<sequence length="76" mass="8462">MITVQCFAHLREQLGQDQITVEKEKLTVKELLKELTDQYAIQTDSLMVAVNEEYAEPEDSVTKGDRVALIPPVSGG</sequence>
<evidence type="ECO:0000256" key="6">
    <source>
        <dbReference type="ARBA" id="ARBA00054425"/>
    </source>
</evidence>
<evidence type="ECO:0000256" key="1">
    <source>
        <dbReference type="ARBA" id="ARBA00005046"/>
    </source>
</evidence>
<keyword evidence="3" id="KW-0501">Molybdenum cofactor biosynthesis</keyword>
<gene>
    <name evidence="13" type="primary">moaD</name>
    <name evidence="13" type="ORF">C4B60_07905</name>
</gene>
<dbReference type="UniPathway" id="UPA00344"/>
<comment type="similarity">
    <text evidence="4">Belongs to the MoaD family.</text>
</comment>
<evidence type="ECO:0000313" key="13">
    <source>
        <dbReference type="EMBL" id="PPA70711.1"/>
    </source>
</evidence>
<dbReference type="InterPro" id="IPR044672">
    <property type="entry name" value="MOCS2A"/>
</dbReference>
<keyword evidence="14" id="KW-1185">Reference proteome</keyword>
<proteinExistence type="inferred from homology"/>
<evidence type="ECO:0000256" key="4">
    <source>
        <dbReference type="ARBA" id="ARBA00024200"/>
    </source>
</evidence>
<comment type="caution">
    <text evidence="13">The sequence shown here is derived from an EMBL/GenBank/DDBJ whole genome shotgun (WGS) entry which is preliminary data.</text>
</comment>
<dbReference type="CDD" id="cd00754">
    <property type="entry name" value="Ubl_MoaD"/>
    <property type="match status" value="1"/>
</dbReference>
<dbReference type="GO" id="GO:0006777">
    <property type="term" value="P:Mo-molybdopterin cofactor biosynthetic process"/>
    <property type="evidence" value="ECO:0007669"/>
    <property type="project" value="UniProtKB-KW"/>
</dbReference>
<reference evidence="13 14" key="1">
    <citation type="submission" date="2018-02" db="EMBL/GenBank/DDBJ databases">
        <title>Jeotgalibacillus proteolyticum sp. nov. a protease producing bacterium isolated from ocean sediments of Laizhou Bay.</title>
        <authorList>
            <person name="Li Y."/>
        </authorList>
    </citation>
    <scope>NUCLEOTIDE SEQUENCE [LARGE SCALE GENOMIC DNA]</scope>
    <source>
        <strain evidence="13 14">22-7</strain>
    </source>
</reference>
<dbReference type="NCBIfam" id="TIGR01682">
    <property type="entry name" value="moaD"/>
    <property type="match status" value="1"/>
</dbReference>
<evidence type="ECO:0000256" key="2">
    <source>
        <dbReference type="ARBA" id="ARBA00022741"/>
    </source>
</evidence>
<evidence type="ECO:0000256" key="9">
    <source>
        <dbReference type="ARBA" id="ARBA00076711"/>
    </source>
</evidence>
<evidence type="ECO:0000256" key="7">
    <source>
        <dbReference type="ARBA" id="ARBA00063099"/>
    </source>
</evidence>
<comment type="pathway">
    <text evidence="1">Cofactor biosynthesis; molybdopterin biosynthesis.</text>
</comment>
<evidence type="ECO:0000256" key="8">
    <source>
        <dbReference type="ARBA" id="ARBA00075076"/>
    </source>
</evidence>
<dbReference type="FunFam" id="3.10.20.30:FF:000010">
    <property type="entry name" value="Molybdopterin synthase sulfur carrier subunit"/>
    <property type="match status" value="1"/>
</dbReference>
<protein>
    <recommendedName>
        <fullName evidence="5">Molybdopterin synthase sulfur carrier subunit</fullName>
    </recommendedName>
    <alternativeName>
        <fullName evidence="11">MPT synthase subunit 1</fullName>
    </alternativeName>
    <alternativeName>
        <fullName evidence="8">Molybdenum cofactor biosynthesis protein D</fullName>
    </alternativeName>
    <alternativeName>
        <fullName evidence="10">Molybdopterin-converting factor small subunit</fullName>
    </alternativeName>
    <alternativeName>
        <fullName evidence="9">Molybdopterin-converting factor subunit 1</fullName>
    </alternativeName>
    <alternativeName>
        <fullName evidence="12">Sulfur carrier protein MoaD</fullName>
    </alternativeName>
</protein>
<organism evidence="13 14">
    <name type="scientific">Jeotgalibacillus proteolyticus</name>
    <dbReference type="NCBI Taxonomy" id="2082395"/>
    <lineage>
        <taxon>Bacteria</taxon>
        <taxon>Bacillati</taxon>
        <taxon>Bacillota</taxon>
        <taxon>Bacilli</taxon>
        <taxon>Bacillales</taxon>
        <taxon>Caryophanaceae</taxon>
        <taxon>Jeotgalibacillus</taxon>
    </lineage>
</organism>
<dbReference type="PANTHER" id="PTHR33359:SF1">
    <property type="entry name" value="MOLYBDOPTERIN SYNTHASE SULFUR CARRIER SUBUNIT"/>
    <property type="match status" value="1"/>
</dbReference>
<dbReference type="Proteomes" id="UP000239047">
    <property type="component" value="Unassembled WGS sequence"/>
</dbReference>
<evidence type="ECO:0000313" key="14">
    <source>
        <dbReference type="Proteomes" id="UP000239047"/>
    </source>
</evidence>
<dbReference type="InterPro" id="IPR016155">
    <property type="entry name" value="Mopterin_synth/thiamin_S_b"/>
</dbReference>
<evidence type="ECO:0000256" key="12">
    <source>
        <dbReference type="ARBA" id="ARBA00078992"/>
    </source>
</evidence>
<evidence type="ECO:0000256" key="5">
    <source>
        <dbReference type="ARBA" id="ARBA00024247"/>
    </source>
</evidence>
<evidence type="ECO:0000256" key="3">
    <source>
        <dbReference type="ARBA" id="ARBA00023150"/>
    </source>
</evidence>
<keyword evidence="2" id="KW-0547">Nucleotide-binding</keyword>
<dbReference type="GO" id="GO:1990133">
    <property type="term" value="C:molybdopterin adenylyltransferase complex"/>
    <property type="evidence" value="ECO:0007669"/>
    <property type="project" value="TreeGrafter"/>
</dbReference>
<dbReference type="Pfam" id="PF02597">
    <property type="entry name" value="ThiS"/>
    <property type="match status" value="1"/>
</dbReference>
<dbReference type="RefSeq" id="WP_104057461.1">
    <property type="nucleotide sequence ID" value="NZ_PREZ01000003.1"/>
</dbReference>
<accession>A0A2S5GCR9</accession>
<name>A0A2S5GCR9_9BACL</name>
<comment type="function">
    <text evidence="6">Involved in sulfur transfer in the conversion of molybdopterin precursor Z to molybdopterin.</text>
</comment>
<dbReference type="SUPFAM" id="SSF54285">
    <property type="entry name" value="MoaD/ThiS"/>
    <property type="match status" value="1"/>
</dbReference>
<dbReference type="EMBL" id="PREZ01000003">
    <property type="protein sequence ID" value="PPA70711.1"/>
    <property type="molecule type" value="Genomic_DNA"/>
</dbReference>
<dbReference type="GO" id="GO:0000166">
    <property type="term" value="F:nucleotide binding"/>
    <property type="evidence" value="ECO:0007669"/>
    <property type="project" value="UniProtKB-KW"/>
</dbReference>
<dbReference type="InterPro" id="IPR012675">
    <property type="entry name" value="Beta-grasp_dom_sf"/>
</dbReference>
<dbReference type="PANTHER" id="PTHR33359">
    <property type="entry name" value="MOLYBDOPTERIN SYNTHASE SULFUR CARRIER SUBUNIT"/>
    <property type="match status" value="1"/>
</dbReference>
<dbReference type="InterPro" id="IPR003749">
    <property type="entry name" value="ThiS/MoaD-like"/>
</dbReference>
<dbReference type="Gene3D" id="3.10.20.30">
    <property type="match status" value="1"/>
</dbReference>
<comment type="subunit">
    <text evidence="7">Heterotetramer of 2 MoaD subunits and 2 MoaE subunits. Forms a stable heterotetrameric complex of 2 MoaD and 2 MoeB during adenylation of MoaD by MoeB. During catalysis MoaD shuttles between the two heterotetrameric complexes.</text>
</comment>
<dbReference type="AlphaFoldDB" id="A0A2S5GCR9"/>
<dbReference type="OrthoDB" id="9801945at2"/>
<evidence type="ECO:0000256" key="10">
    <source>
        <dbReference type="ARBA" id="ARBA00077809"/>
    </source>
</evidence>
<evidence type="ECO:0000256" key="11">
    <source>
        <dbReference type="ARBA" id="ARBA00078020"/>
    </source>
</evidence>